<feature type="transmembrane region" description="Helical" evidence="6">
    <location>
        <begin position="110"/>
        <end position="129"/>
    </location>
</feature>
<dbReference type="GO" id="GO:0015085">
    <property type="term" value="F:calcium ion transmembrane transporter activity"/>
    <property type="evidence" value="ECO:0007669"/>
    <property type="project" value="TreeGrafter"/>
</dbReference>
<evidence type="ECO:0000256" key="5">
    <source>
        <dbReference type="ARBA" id="ARBA00023136"/>
    </source>
</evidence>
<feature type="transmembrane region" description="Helical" evidence="6">
    <location>
        <begin position="82"/>
        <end position="104"/>
    </location>
</feature>
<dbReference type="PANTHER" id="PTHR12608:SF1">
    <property type="entry name" value="TRANSMEMBRANE PROTEIN 165"/>
    <property type="match status" value="1"/>
</dbReference>
<organism evidence="7 8">
    <name type="scientific">Coemansia asiatica</name>
    <dbReference type="NCBI Taxonomy" id="1052880"/>
    <lineage>
        <taxon>Eukaryota</taxon>
        <taxon>Fungi</taxon>
        <taxon>Fungi incertae sedis</taxon>
        <taxon>Zoopagomycota</taxon>
        <taxon>Kickxellomycotina</taxon>
        <taxon>Kickxellomycetes</taxon>
        <taxon>Kickxellales</taxon>
        <taxon>Kickxellaceae</taxon>
        <taxon>Coemansia</taxon>
    </lineage>
</organism>
<comment type="similarity">
    <text evidence="2 6">Belongs to the GDT1 family.</text>
</comment>
<dbReference type="Pfam" id="PF01169">
    <property type="entry name" value="GDT1"/>
    <property type="match status" value="2"/>
</dbReference>
<comment type="subcellular location">
    <subcellularLocation>
        <location evidence="1 6">Membrane</location>
        <topology evidence="1 6">Multi-pass membrane protein</topology>
    </subcellularLocation>
</comment>
<evidence type="ECO:0000313" key="7">
    <source>
        <dbReference type="EMBL" id="KAJ1647124.1"/>
    </source>
</evidence>
<evidence type="ECO:0000256" key="6">
    <source>
        <dbReference type="RuleBase" id="RU365102"/>
    </source>
</evidence>
<keyword evidence="8" id="KW-1185">Reference proteome</keyword>
<protein>
    <recommendedName>
        <fullName evidence="6">GDT1 family protein</fullName>
    </recommendedName>
</protein>
<dbReference type="InterPro" id="IPR036259">
    <property type="entry name" value="MFS_trans_sf"/>
</dbReference>
<dbReference type="AlphaFoldDB" id="A0A9W7XPZ2"/>
<feature type="transmembrane region" description="Helical" evidence="6">
    <location>
        <begin position="275"/>
        <end position="292"/>
    </location>
</feature>
<dbReference type="PANTHER" id="PTHR12608">
    <property type="entry name" value="TRANSMEMBRANE PROTEIN HTP-1 RELATED"/>
    <property type="match status" value="1"/>
</dbReference>
<dbReference type="EMBL" id="JANBOH010000038">
    <property type="protein sequence ID" value="KAJ1647124.1"/>
    <property type="molecule type" value="Genomic_DNA"/>
</dbReference>
<dbReference type="GO" id="GO:0000329">
    <property type="term" value="C:fungal-type vacuole membrane"/>
    <property type="evidence" value="ECO:0007669"/>
    <property type="project" value="TreeGrafter"/>
</dbReference>
<dbReference type="PROSITE" id="PS01214">
    <property type="entry name" value="UPF0016"/>
    <property type="match status" value="1"/>
</dbReference>
<dbReference type="GO" id="GO:0032468">
    <property type="term" value="P:Golgi calcium ion homeostasis"/>
    <property type="evidence" value="ECO:0007669"/>
    <property type="project" value="TreeGrafter"/>
</dbReference>
<dbReference type="SUPFAM" id="SSF103473">
    <property type="entry name" value="MFS general substrate transporter"/>
    <property type="match status" value="1"/>
</dbReference>
<keyword evidence="3 6" id="KW-0812">Transmembrane</keyword>
<gene>
    <name evidence="7" type="primary">GDT1</name>
    <name evidence="7" type="ORF">LPJ64_001455</name>
</gene>
<sequence length="299" mass="31583">MDTIGPFYSSMTSLGLSDIVTSLPETFNTNYPALLDTAATAANDGASDSLLASILMIFVSEIGDKTFLIAAILAMSNPRSTIFLAACSALWLMSILSAFLGHAVVTFIPMSWVSIAAAVMFLVFGVKLLQEAREMDGSEITKEMHSVEAELSEKDAAKSQMAMEAGEAPDADASAEFNVNVGSVSEKHGKESDKTMLGSLKNLCSLLLSPVFVETFVLVFLAEWGDRSQLATIALGAAKNVYGVAVGTILGHTCCTGLAVVGGQLLASRISVKKVTLAGGVLFIVFAFMYGYEAYHMAI</sequence>
<accession>A0A9W7XPZ2</accession>
<dbReference type="GO" id="GO:0005794">
    <property type="term" value="C:Golgi apparatus"/>
    <property type="evidence" value="ECO:0007669"/>
    <property type="project" value="TreeGrafter"/>
</dbReference>
<evidence type="ECO:0000256" key="3">
    <source>
        <dbReference type="ARBA" id="ARBA00022692"/>
    </source>
</evidence>
<evidence type="ECO:0000256" key="1">
    <source>
        <dbReference type="ARBA" id="ARBA00004141"/>
    </source>
</evidence>
<keyword evidence="4 6" id="KW-1133">Transmembrane helix</keyword>
<keyword evidence="5 6" id="KW-0472">Membrane</keyword>
<dbReference type="Proteomes" id="UP001145021">
    <property type="component" value="Unassembled WGS sequence"/>
</dbReference>
<evidence type="ECO:0000256" key="2">
    <source>
        <dbReference type="ARBA" id="ARBA00009190"/>
    </source>
</evidence>
<dbReference type="InterPro" id="IPR001727">
    <property type="entry name" value="GDT1-like"/>
</dbReference>
<reference evidence="7" key="1">
    <citation type="submission" date="2022-07" db="EMBL/GenBank/DDBJ databases">
        <title>Phylogenomic reconstructions and comparative analyses of Kickxellomycotina fungi.</title>
        <authorList>
            <person name="Reynolds N.K."/>
            <person name="Stajich J.E."/>
            <person name="Barry K."/>
            <person name="Grigoriev I.V."/>
            <person name="Crous P."/>
            <person name="Smith M.E."/>
        </authorList>
    </citation>
    <scope>NUCLEOTIDE SEQUENCE</scope>
    <source>
        <strain evidence="7">NBRC 105413</strain>
    </source>
</reference>
<dbReference type="GO" id="GO:0005384">
    <property type="term" value="F:manganese ion transmembrane transporter activity"/>
    <property type="evidence" value="ECO:0007669"/>
    <property type="project" value="TreeGrafter"/>
</dbReference>
<dbReference type="GO" id="GO:0032472">
    <property type="term" value="P:Golgi calcium ion transport"/>
    <property type="evidence" value="ECO:0007669"/>
    <property type="project" value="TreeGrafter"/>
</dbReference>
<evidence type="ECO:0000313" key="8">
    <source>
        <dbReference type="Proteomes" id="UP001145021"/>
    </source>
</evidence>
<proteinExistence type="inferred from homology"/>
<evidence type="ECO:0000256" key="4">
    <source>
        <dbReference type="ARBA" id="ARBA00022989"/>
    </source>
</evidence>
<feature type="transmembrane region" description="Helical" evidence="6">
    <location>
        <begin position="50"/>
        <end position="75"/>
    </location>
</feature>
<feature type="transmembrane region" description="Helical" evidence="6">
    <location>
        <begin position="242"/>
        <end position="263"/>
    </location>
</feature>
<comment type="caution">
    <text evidence="7">The sequence shown here is derived from an EMBL/GenBank/DDBJ whole genome shotgun (WGS) entry which is preliminary data.</text>
</comment>
<dbReference type="InterPro" id="IPR049555">
    <property type="entry name" value="GDT1-like_CS"/>
</dbReference>
<name>A0A9W7XPZ2_9FUNG</name>
<feature type="transmembrane region" description="Helical" evidence="6">
    <location>
        <begin position="203"/>
        <end position="222"/>
    </location>
</feature>